<sequence>MDKRKAIEAYRNGLITAQECAQIMGLEHPSLLSLVPEAVQARLAAKDKAVSGEDRRDMAGSRD</sequence>
<organism evidence="1 2">
    <name type="scientific">Cohnella ginsengisoli</name>
    <dbReference type="NCBI Taxonomy" id="425004"/>
    <lineage>
        <taxon>Bacteria</taxon>
        <taxon>Bacillati</taxon>
        <taxon>Bacillota</taxon>
        <taxon>Bacilli</taxon>
        <taxon>Bacillales</taxon>
        <taxon>Paenibacillaceae</taxon>
        <taxon>Cohnella</taxon>
    </lineage>
</organism>
<dbReference type="AlphaFoldDB" id="A0A9X4QKP9"/>
<evidence type="ECO:0000313" key="1">
    <source>
        <dbReference type="EMBL" id="MDG0789665.1"/>
    </source>
</evidence>
<accession>A0A9X4QKP9</accession>
<dbReference type="RefSeq" id="WP_277563578.1">
    <property type="nucleotide sequence ID" value="NZ_JAPDHZ010000002.1"/>
</dbReference>
<gene>
    <name evidence="1" type="ORF">OMP38_01460</name>
</gene>
<dbReference type="Proteomes" id="UP001153387">
    <property type="component" value="Unassembled WGS sequence"/>
</dbReference>
<proteinExistence type="predicted"/>
<name>A0A9X4QKP9_9BACL</name>
<protein>
    <submittedName>
        <fullName evidence="1">Uncharacterized protein</fullName>
    </submittedName>
</protein>
<keyword evidence="2" id="KW-1185">Reference proteome</keyword>
<dbReference type="EMBL" id="JAPDHZ010000002">
    <property type="protein sequence ID" value="MDG0789665.1"/>
    <property type="molecule type" value="Genomic_DNA"/>
</dbReference>
<reference evidence="1 2" key="1">
    <citation type="submission" date="2022-10" db="EMBL/GenBank/DDBJ databases">
        <title>Comparative genomic analysis of Cohnella hashimotonis sp. nov., isolated from the International Space Station.</title>
        <authorList>
            <person name="Simpson A."/>
            <person name="Venkateswaran K."/>
        </authorList>
    </citation>
    <scope>NUCLEOTIDE SEQUENCE [LARGE SCALE GENOMIC DNA]</scope>
    <source>
        <strain evidence="1 2">DSM 18997</strain>
    </source>
</reference>
<comment type="caution">
    <text evidence="1">The sequence shown here is derived from an EMBL/GenBank/DDBJ whole genome shotgun (WGS) entry which is preliminary data.</text>
</comment>
<evidence type="ECO:0000313" key="2">
    <source>
        <dbReference type="Proteomes" id="UP001153387"/>
    </source>
</evidence>